<protein>
    <recommendedName>
        <fullName evidence="4">DUF3967 domain-containing protein</fullName>
    </recommendedName>
</protein>
<keyword evidence="1" id="KW-0175">Coiled coil</keyword>
<proteinExistence type="predicted"/>
<dbReference type="EMBL" id="MAOI01000063">
    <property type="protein sequence ID" value="OJD80982.1"/>
    <property type="molecule type" value="Genomic_DNA"/>
</dbReference>
<gene>
    <name evidence="2" type="ORF">BAU28_08865</name>
</gene>
<dbReference type="RefSeq" id="WP_071718387.1">
    <property type="nucleotide sequence ID" value="NZ_MAOI01000063.1"/>
</dbReference>
<sequence length="175" mass="20635">MDNNSFYLDKEVRKLLKIDNNTLNTMCQEFEQRGYTFTKTEQNQYSFRDNDILLLRSFLTLAKTGMSLEAAANKVLLIDETSNSNATTKKQDQNNENSFNPVDRQVLLKLRHMNQELLQQINEQQKHYESLLQKQQSYIENALLEINKKNMSIGTDTLEKEKITRKRFLSWLFGE</sequence>
<dbReference type="Proteomes" id="UP000182788">
    <property type="component" value="Unassembled WGS sequence"/>
</dbReference>
<accession>A0A1J9UQA8</accession>
<reference evidence="2 3" key="1">
    <citation type="submission" date="2016-06" db="EMBL/GenBank/DDBJ databases">
        <title>First insights into the genetic diversity and population structure of in the Bacillus cereus group bacteria from diverse marine environments.</title>
        <authorList>
            <person name="Liu Y."/>
            <person name="Lai Q."/>
            <person name="Shao Z."/>
        </authorList>
    </citation>
    <scope>NUCLEOTIDE SEQUENCE [LARGE SCALE GENOMIC DNA]</scope>
    <source>
        <strain evidence="2 3">NH24A2</strain>
    </source>
</reference>
<evidence type="ECO:0000313" key="3">
    <source>
        <dbReference type="Proteomes" id="UP000182788"/>
    </source>
</evidence>
<dbReference type="GeneID" id="87591556"/>
<comment type="caution">
    <text evidence="2">The sequence shown here is derived from an EMBL/GenBank/DDBJ whole genome shotgun (WGS) entry which is preliminary data.</text>
</comment>
<dbReference type="AlphaFoldDB" id="A0A1J9UQA8"/>
<evidence type="ECO:0000256" key="1">
    <source>
        <dbReference type="SAM" id="Coils"/>
    </source>
</evidence>
<evidence type="ECO:0008006" key="4">
    <source>
        <dbReference type="Google" id="ProtNLM"/>
    </source>
</evidence>
<dbReference type="Gene3D" id="1.10.1660.10">
    <property type="match status" value="1"/>
</dbReference>
<evidence type="ECO:0000313" key="2">
    <source>
        <dbReference type="EMBL" id="OJD80982.1"/>
    </source>
</evidence>
<name>A0A1J9UQA8_9BACI</name>
<organism evidence="2 3">
    <name type="scientific">Bacillus paramycoides</name>
    <dbReference type="NCBI Taxonomy" id="2026194"/>
    <lineage>
        <taxon>Bacteria</taxon>
        <taxon>Bacillati</taxon>
        <taxon>Bacillota</taxon>
        <taxon>Bacilli</taxon>
        <taxon>Bacillales</taxon>
        <taxon>Bacillaceae</taxon>
        <taxon>Bacillus</taxon>
        <taxon>Bacillus cereus group</taxon>
    </lineage>
</organism>
<feature type="coiled-coil region" evidence="1">
    <location>
        <begin position="107"/>
        <end position="134"/>
    </location>
</feature>